<sequence length="185" mass="21409">MGRTRVVNIRKETCDVYIGRAGYGKDGYFGNPFRLEATMAKGSTLGRYRKYFYHRLSTDKEFRKRIGNLQGKTLGCFCKPDPCHGDIIKEYLDWMAENANEAIVIGQIHWKGCVYPVREIDAGNHIFRVSVESLRNELANDMRNGIYEAMEASEEIDGYCTDEELCTLSDTDLYKMYCWTNYNDK</sequence>
<comment type="caution">
    <text evidence="2">The sequence shown here is derived from an EMBL/GenBank/DDBJ whole genome shotgun (WGS) entry which is preliminary data.</text>
</comment>
<dbReference type="InterPro" id="IPR025475">
    <property type="entry name" value="DUF4326"/>
</dbReference>
<evidence type="ECO:0000259" key="1">
    <source>
        <dbReference type="Pfam" id="PF14216"/>
    </source>
</evidence>
<dbReference type="Proteomes" id="UP000286114">
    <property type="component" value="Unassembled WGS sequence"/>
</dbReference>
<proteinExistence type="predicted"/>
<dbReference type="Pfam" id="PF14216">
    <property type="entry name" value="DUF4326"/>
    <property type="match status" value="1"/>
</dbReference>
<gene>
    <name evidence="2" type="ORF">DW873_04850</name>
</gene>
<protein>
    <submittedName>
        <fullName evidence="2">DUF4326 domain-containing protein</fullName>
    </submittedName>
</protein>
<evidence type="ECO:0000313" key="2">
    <source>
        <dbReference type="EMBL" id="RHB75760.1"/>
    </source>
</evidence>
<name>A0A413XEC0_BACUN</name>
<reference evidence="2 3" key="1">
    <citation type="submission" date="2018-08" db="EMBL/GenBank/DDBJ databases">
        <title>A genome reference for cultivated species of the human gut microbiota.</title>
        <authorList>
            <person name="Zou Y."/>
            <person name="Xue W."/>
            <person name="Luo G."/>
        </authorList>
    </citation>
    <scope>NUCLEOTIDE SEQUENCE [LARGE SCALE GENOMIC DNA]</scope>
    <source>
        <strain evidence="2 3">AM39-1</strain>
    </source>
</reference>
<organism evidence="2 3">
    <name type="scientific">Bacteroides uniformis</name>
    <dbReference type="NCBI Taxonomy" id="820"/>
    <lineage>
        <taxon>Bacteria</taxon>
        <taxon>Pseudomonadati</taxon>
        <taxon>Bacteroidota</taxon>
        <taxon>Bacteroidia</taxon>
        <taxon>Bacteroidales</taxon>
        <taxon>Bacteroidaceae</taxon>
        <taxon>Bacteroides</taxon>
    </lineage>
</organism>
<accession>A0A413XEC0</accession>
<feature type="domain" description="DUF4326" evidence="1">
    <location>
        <begin position="5"/>
        <end position="90"/>
    </location>
</feature>
<dbReference type="RefSeq" id="WP_117880981.1">
    <property type="nucleotide sequence ID" value="NZ_QSHA01000003.1"/>
</dbReference>
<dbReference type="AlphaFoldDB" id="A0A413XEC0"/>
<dbReference type="EMBL" id="QSHA01000003">
    <property type="protein sequence ID" value="RHB75760.1"/>
    <property type="molecule type" value="Genomic_DNA"/>
</dbReference>
<evidence type="ECO:0000313" key="3">
    <source>
        <dbReference type="Proteomes" id="UP000286114"/>
    </source>
</evidence>